<sequence>MKPILNKCKTKDTLTLAEITAFASDIKNRTSHDIERLKDSMKENGFLFPIFVWKNHNVILDGKARYLALKQLKDEGFILDNIPVVFVDAKDEEEAKEKVLQVNSRYGKITEGSLNFFAKDCKINLNDLNIHMDKINFSFESKGDLVRKGNAMVIGGSAPQTSVPPIQPSMPSSSLQIGGSVSQHPTEDIFKGNDGSVEQTWADSQQSMETPQFGESFETASETAEPSPFEIFEPEEGVTSEEVTTVQNPSTPTTDKVPFTCPFCYSQFELTMEQIQEILAQ</sequence>
<feature type="region of interest" description="Disordered" evidence="1">
    <location>
        <begin position="158"/>
        <end position="185"/>
    </location>
</feature>
<evidence type="ECO:0000256" key="1">
    <source>
        <dbReference type="SAM" id="MobiDB-lite"/>
    </source>
</evidence>
<dbReference type="InterPro" id="IPR003115">
    <property type="entry name" value="ParB_N"/>
</dbReference>
<evidence type="ECO:0000313" key="3">
    <source>
        <dbReference type="EMBL" id="SEP80805.1"/>
    </source>
</evidence>
<evidence type="ECO:0000259" key="2">
    <source>
        <dbReference type="SMART" id="SM00470"/>
    </source>
</evidence>
<dbReference type="SMART" id="SM00470">
    <property type="entry name" value="ParB"/>
    <property type="match status" value="1"/>
</dbReference>
<name>A0A1H9AWA2_9SPIR</name>
<keyword evidence="4" id="KW-1185">Reference proteome</keyword>
<protein>
    <submittedName>
        <fullName evidence="3">ParB-like nuclease domain-containing protein</fullName>
    </submittedName>
</protein>
<feature type="domain" description="ParB-like N-terminal" evidence="2">
    <location>
        <begin position="17"/>
        <end position="104"/>
    </location>
</feature>
<reference evidence="3 4" key="1">
    <citation type="submission" date="2016-10" db="EMBL/GenBank/DDBJ databases">
        <authorList>
            <person name="de Groot N.N."/>
        </authorList>
    </citation>
    <scope>NUCLEOTIDE SEQUENCE [LARGE SCALE GENOMIC DNA]</scope>
    <source>
        <strain evidence="3 4">B25</strain>
    </source>
</reference>
<gene>
    <name evidence="3" type="ORF">SAMN04487977_101487</name>
</gene>
<dbReference type="SUPFAM" id="SSF110849">
    <property type="entry name" value="ParB/Sulfiredoxin"/>
    <property type="match status" value="1"/>
</dbReference>
<evidence type="ECO:0000313" key="4">
    <source>
        <dbReference type="Proteomes" id="UP000182360"/>
    </source>
</evidence>
<dbReference type="InterPro" id="IPR036086">
    <property type="entry name" value="ParB/Sulfiredoxin_sf"/>
</dbReference>
<dbReference type="AlphaFoldDB" id="A0A1H9AWA2"/>
<organism evidence="3 4">
    <name type="scientific">Treponema bryantii</name>
    <dbReference type="NCBI Taxonomy" id="163"/>
    <lineage>
        <taxon>Bacteria</taxon>
        <taxon>Pseudomonadati</taxon>
        <taxon>Spirochaetota</taxon>
        <taxon>Spirochaetia</taxon>
        <taxon>Spirochaetales</taxon>
        <taxon>Treponemataceae</taxon>
        <taxon>Treponema</taxon>
    </lineage>
</organism>
<dbReference type="Proteomes" id="UP000182360">
    <property type="component" value="Unassembled WGS sequence"/>
</dbReference>
<dbReference type="EMBL" id="FOFU01000001">
    <property type="protein sequence ID" value="SEP80805.1"/>
    <property type="molecule type" value="Genomic_DNA"/>
</dbReference>
<dbReference type="RefSeq" id="WP_074640566.1">
    <property type="nucleotide sequence ID" value="NZ_FOFU01000001.1"/>
</dbReference>
<feature type="compositionally biased region" description="Polar residues" evidence="1">
    <location>
        <begin position="158"/>
        <end position="184"/>
    </location>
</feature>
<accession>A0A1H9AWA2</accession>
<proteinExistence type="predicted"/>
<dbReference type="OrthoDB" id="9773571at2"/>
<dbReference type="Gene3D" id="3.90.1530.10">
    <property type="entry name" value="Conserved hypothetical protein from pyrococcus furiosus pfu- 392566-001, ParB domain"/>
    <property type="match status" value="1"/>
</dbReference>